<protein>
    <submittedName>
        <fullName evidence="2">Glycerol acyltransferase</fullName>
    </submittedName>
</protein>
<dbReference type="EMBL" id="DMND01000210">
    <property type="protein sequence ID" value="HAN29091.1"/>
    <property type="molecule type" value="Genomic_DNA"/>
</dbReference>
<gene>
    <name evidence="2" type="ORF">DCP75_15505</name>
</gene>
<evidence type="ECO:0000313" key="3">
    <source>
        <dbReference type="Proteomes" id="UP000259273"/>
    </source>
</evidence>
<dbReference type="PANTHER" id="PTHR30068:SF3">
    <property type="entry name" value="PHOSPHOLIPID_GLYCEROL ACYLTRANSFERASE DOMAIN-CONTAINING PROTEIN"/>
    <property type="match status" value="1"/>
</dbReference>
<dbReference type="GO" id="GO:0042840">
    <property type="term" value="P:D-glucuronate catabolic process"/>
    <property type="evidence" value="ECO:0007669"/>
    <property type="project" value="TreeGrafter"/>
</dbReference>
<dbReference type="PANTHER" id="PTHR30068">
    <property type="entry name" value="URONATE ISOMERASE"/>
    <property type="match status" value="1"/>
</dbReference>
<dbReference type="InterPro" id="IPR002123">
    <property type="entry name" value="Plipid/glycerol_acylTrfase"/>
</dbReference>
<evidence type="ECO:0000259" key="1">
    <source>
        <dbReference type="Pfam" id="PF01553"/>
    </source>
</evidence>
<dbReference type="SUPFAM" id="SSF69593">
    <property type="entry name" value="Glycerol-3-phosphate (1)-acyltransferase"/>
    <property type="match status" value="1"/>
</dbReference>
<dbReference type="Proteomes" id="UP000259273">
    <property type="component" value="Unassembled WGS sequence"/>
</dbReference>
<sequence length="389" mass="42910">MSDPFADIRPYRDEEVPAVLDRLLADRELLDAIASLSLGRVARVFPGLVRPAVRWYLGRQLRGVQDVHGMQMVIKHYVEKVIDDTTAGFSVSGLDELDVSRPWLFMSNHRDIVMDPAFTNYALHRSGHQTVRIAIGDNLLTKPWVSDLMRLNKSFIVKRSVASGRALLAASRHLSNYIRLSLQEERAPIWIAQREGRAKDGIDRTEPAVIKMLAMSRDKQTESFSELINALGIVPVSIAYELDPCDGMKAREMHLRRTTGSYAKAEQEDVASIARGISGQKGRVHVAFGTPLVGEFDGPDAVAAEIDRQIVSLYCLHPTNLQAWRMLQGDAAVVPAALTREAGSCSEADFRARIESLPAEQRPFALATYANAVASKLALRAAAEPPASC</sequence>
<comment type="caution">
    <text evidence="2">The sequence shown here is derived from an EMBL/GenBank/DDBJ whole genome shotgun (WGS) entry which is preliminary data.</text>
</comment>
<organism evidence="2 3">
    <name type="scientific">Haliea salexigens</name>
    <dbReference type="NCBI Taxonomy" id="287487"/>
    <lineage>
        <taxon>Bacteria</taxon>
        <taxon>Pseudomonadati</taxon>
        <taxon>Pseudomonadota</taxon>
        <taxon>Gammaproteobacteria</taxon>
        <taxon>Cellvibrionales</taxon>
        <taxon>Halieaceae</taxon>
        <taxon>Haliea</taxon>
    </lineage>
</organism>
<accession>A0A3C1KR86</accession>
<proteinExistence type="predicted"/>
<dbReference type="Pfam" id="PF01553">
    <property type="entry name" value="Acyltransferase"/>
    <property type="match status" value="1"/>
</dbReference>
<dbReference type="STRING" id="1121937.GCA_000423125_01941"/>
<dbReference type="AlphaFoldDB" id="A0A3C1KR86"/>
<dbReference type="GO" id="GO:0019698">
    <property type="term" value="P:D-galacturonate catabolic process"/>
    <property type="evidence" value="ECO:0007669"/>
    <property type="project" value="TreeGrafter"/>
</dbReference>
<keyword evidence="2" id="KW-0808">Transferase</keyword>
<feature type="domain" description="Phospholipid/glycerol acyltransferase" evidence="1">
    <location>
        <begin position="90"/>
        <end position="191"/>
    </location>
</feature>
<dbReference type="GO" id="GO:0016746">
    <property type="term" value="F:acyltransferase activity"/>
    <property type="evidence" value="ECO:0007669"/>
    <property type="project" value="UniProtKB-KW"/>
</dbReference>
<evidence type="ECO:0000313" key="2">
    <source>
        <dbReference type="EMBL" id="HAN29091.1"/>
    </source>
</evidence>
<name>A0A3C1KR86_9GAMM</name>
<keyword evidence="2" id="KW-0012">Acyltransferase</keyword>
<reference evidence="2 3" key="1">
    <citation type="journal article" date="2018" name="Nat. Biotechnol.">
        <title>A standardized bacterial taxonomy based on genome phylogeny substantially revises the tree of life.</title>
        <authorList>
            <person name="Parks D.H."/>
            <person name="Chuvochina M."/>
            <person name="Waite D.W."/>
            <person name="Rinke C."/>
            <person name="Skarshewski A."/>
            <person name="Chaumeil P.A."/>
            <person name="Hugenholtz P."/>
        </authorList>
    </citation>
    <scope>NUCLEOTIDE SEQUENCE [LARGE SCALE GENOMIC DNA]</scope>
    <source>
        <strain evidence="2">UBA9158</strain>
    </source>
</reference>